<reference evidence="2 3" key="1">
    <citation type="submission" date="2017-06" db="EMBL/GenBank/DDBJ databases">
        <title>Comparative genomic analysis of Ambrosia Fusariam Clade fungi.</title>
        <authorList>
            <person name="Stajich J.E."/>
            <person name="Carrillo J."/>
            <person name="Kijimoto T."/>
            <person name="Eskalen A."/>
            <person name="O'Donnell K."/>
            <person name="Kasson M."/>
        </authorList>
    </citation>
    <scope>NUCLEOTIDE SEQUENCE [LARGE SCALE GENOMIC DNA]</scope>
    <source>
        <strain evidence="2 3">NRRL62579</strain>
    </source>
</reference>
<sequence>MTTLQRIRASRAEPCWTCFSVEFNGMLEKLRRSEDPIEWTVQPCGWRNDGRCIYCSDHLKECTRIPGLLEGNFKDLTDTIDYFRTLISAPGGSPTGYALGATVQTNVIKSLVKLAIGFESVVNAHKGEHKMRTGTQQAHKPHAQEEYQAKVHQRRRDPSTRALQRHTYPDDGLVRLTRDDHEFYVWSSRVYEFYDDLASGLELGLVPEEEISIIVTHIPIVRPYALNPLPDAVLSEAITLMNRHWEELSMIGGDDHTNDQGGRADNGSRDRDRVTASPNPPTKEEPACT</sequence>
<feature type="region of interest" description="Disordered" evidence="1">
    <location>
        <begin position="133"/>
        <end position="161"/>
    </location>
</feature>
<name>A0A428SBY7_9HYPO</name>
<accession>A0A428SBY7</accession>
<dbReference type="EMBL" id="NKCK01000282">
    <property type="protein sequence ID" value="RSL87264.1"/>
    <property type="molecule type" value="Genomic_DNA"/>
</dbReference>
<protein>
    <submittedName>
        <fullName evidence="2">Uncharacterized protein</fullName>
    </submittedName>
</protein>
<dbReference type="Proteomes" id="UP000287144">
    <property type="component" value="Unassembled WGS sequence"/>
</dbReference>
<evidence type="ECO:0000313" key="2">
    <source>
        <dbReference type="EMBL" id="RSL87264.1"/>
    </source>
</evidence>
<feature type="region of interest" description="Disordered" evidence="1">
    <location>
        <begin position="251"/>
        <end position="289"/>
    </location>
</feature>
<evidence type="ECO:0000313" key="3">
    <source>
        <dbReference type="Proteomes" id="UP000287144"/>
    </source>
</evidence>
<organism evidence="2 3">
    <name type="scientific">Fusarium oligoseptatum</name>
    <dbReference type="NCBI Taxonomy" id="2604345"/>
    <lineage>
        <taxon>Eukaryota</taxon>
        <taxon>Fungi</taxon>
        <taxon>Dikarya</taxon>
        <taxon>Ascomycota</taxon>
        <taxon>Pezizomycotina</taxon>
        <taxon>Sordariomycetes</taxon>
        <taxon>Hypocreomycetidae</taxon>
        <taxon>Hypocreales</taxon>
        <taxon>Nectriaceae</taxon>
        <taxon>Fusarium</taxon>
        <taxon>Fusarium solani species complex</taxon>
    </lineage>
</organism>
<comment type="caution">
    <text evidence="2">The sequence shown here is derived from an EMBL/GenBank/DDBJ whole genome shotgun (WGS) entry which is preliminary data.</text>
</comment>
<gene>
    <name evidence="2" type="ORF">CEP52_015588</name>
</gene>
<keyword evidence="3" id="KW-1185">Reference proteome</keyword>
<proteinExistence type="predicted"/>
<evidence type="ECO:0000256" key="1">
    <source>
        <dbReference type="SAM" id="MobiDB-lite"/>
    </source>
</evidence>
<dbReference type="AlphaFoldDB" id="A0A428SBY7"/>